<evidence type="ECO:0000313" key="3">
    <source>
        <dbReference type="Proteomes" id="UP001152797"/>
    </source>
</evidence>
<dbReference type="EMBL" id="CAMXCT010002660">
    <property type="protein sequence ID" value="CAI3999623.1"/>
    <property type="molecule type" value="Genomic_DNA"/>
</dbReference>
<reference evidence="2" key="2">
    <citation type="submission" date="2024-04" db="EMBL/GenBank/DDBJ databases">
        <authorList>
            <person name="Chen Y."/>
            <person name="Shah S."/>
            <person name="Dougan E. K."/>
            <person name="Thang M."/>
            <person name="Chan C."/>
        </authorList>
    </citation>
    <scope>NUCLEOTIDE SEQUENCE [LARGE SCALE GENOMIC DNA]</scope>
</reference>
<comment type="caution">
    <text evidence="1">The sequence shown here is derived from an EMBL/GenBank/DDBJ whole genome shotgun (WGS) entry which is preliminary data.</text>
</comment>
<protein>
    <submittedName>
        <fullName evidence="1">Uncharacterized protein</fullName>
    </submittedName>
</protein>
<gene>
    <name evidence="1" type="ORF">C1SCF055_LOCUS25807</name>
</gene>
<sequence length="1373" mass="153358">MRKRWATDTSSAEGHEQLFEVDEKPSTTFEPAVNQEVDRHAETGATAHPKQLFLLDLFCGTAGVAAAFRAMGGESLGIDHIIDKRRVKGPVAKVDLSKRDGQSTVLQWIEAGKVDAVMLAPPCGTASRAREIPVPQRHRLRKGMQPAPLRSEAEPMGLSTLRGVAKIKVLAANKLYAFARRVIDLCNERGIPFVCENPRRSLMWLTDPFMLLQQQGKMLLQLNAQLDQEQRMGSGLQPRGARAPLLLGDFKFKIDIKSTDVEVPSEISENVHEPFQGVPLHSKLISSRVMTEVGKNGEKKEVSCATFGVFRSPFEFLQNAMALEHPLDNPHTVDKSNLKAIVFIRDHTKAEVMAYRAKQLKKYTQRAAQLASDESLLKQSLDVDVRRVLEGKRLLLFKEMAADANVGDENLFQELVEGFRLTGEMPESKQFPARLKPAMITVQQLKDSAVWAKKMIHASCRRVGSDPEVAKAVHEETLQQLQDGWVKGPFTSSELDLKYSGCWIPSKRFGVRQGNKIRAVDDFSEFLINASVTATEKLQLFGLDEVVNTARTFLGCDFLMTDAAFEQLWCAEGVRDFCGPWKKILGRALDLKSAYKQLARHPADGWASILAVWNADTSSVEFYESIALPFGSVCAVMAFNRMAKALRLILSELFMVVNTNFFDDFCQLECEGLCDSAWETAELVMKLLGWRISMSEDKRSPFSEEFNLLGAVVDLTEAAAGSIAVHNKPSRIDDLKALVQSICESETVALSTLETLKGRLLYAAGHTFGRCSQLAIQLISRVSRRGPLVLMEEPLKEVIRQALACLVNAKPRRVAAWSGRLPLILFTDGACEDEGRSVTHGATLYDPEDGTAIMFGDYVPNCWTEKWRAEGKKQLICQAELFPIIIAKNTWRDLLCGRAILWFIDNNSSLAAVIRSYSPVLENYEMLVINAWLDVELQALHWYSRVPSKSNLSDDPSRLQFSELEAKGFKQEAAYSALLCERIVHCPHDKAIEFGASPPDTIAEQAATSEATKLSRLVLGALPRGHKVKPLDQRKLVEEPATPAAKRVAFFFDDLDYPDKLATSMETLETLPKALNATTYGNMSVRQEPDIDETLKVPGFNELPFGAVGLSEEIRASLDGAGLNTLSKFAFASSYVPGAGDDAEFVKTVKTVLGRDPTLGELASFRKLLHESYSLVTQEMKQQLERSEDVQTRKLTQPERADLYERQVKRITGLTLRGPLEPSDGLVDLFCAMYEANRLRFVPWEKYTAKEAEIDKEVRTEHLFAVDFSGKLKVEGKKPDPVADTSTEILLQYALQRRGLSMDQANLLEFKTHQLWVDRVLKVRLQAPPAGYTRTSFRQVLEADKKLFEELANATRHGVQATVNGRWFICSNR</sequence>
<proteinExistence type="predicted"/>
<dbReference type="InterPro" id="IPR043502">
    <property type="entry name" value="DNA/RNA_pol_sf"/>
</dbReference>
<dbReference type="EMBL" id="CAMXCT020002660">
    <property type="protein sequence ID" value="CAL1152998.1"/>
    <property type="molecule type" value="Genomic_DNA"/>
</dbReference>
<dbReference type="Proteomes" id="UP001152797">
    <property type="component" value="Unassembled WGS sequence"/>
</dbReference>
<dbReference type="SUPFAM" id="SSF56672">
    <property type="entry name" value="DNA/RNA polymerases"/>
    <property type="match status" value="1"/>
</dbReference>
<keyword evidence="3" id="KW-1185">Reference proteome</keyword>
<reference evidence="1" key="1">
    <citation type="submission" date="2022-10" db="EMBL/GenBank/DDBJ databases">
        <authorList>
            <person name="Chen Y."/>
            <person name="Dougan E. K."/>
            <person name="Chan C."/>
            <person name="Rhodes N."/>
            <person name="Thang M."/>
        </authorList>
    </citation>
    <scope>NUCLEOTIDE SEQUENCE</scope>
</reference>
<evidence type="ECO:0000313" key="2">
    <source>
        <dbReference type="EMBL" id="CAL1152998.1"/>
    </source>
</evidence>
<accession>A0A9P1CZ95</accession>
<dbReference type="InterPro" id="IPR052055">
    <property type="entry name" value="Hepadnavirus_pol/RT"/>
</dbReference>
<dbReference type="PANTHER" id="PTHR33050:SF7">
    <property type="entry name" value="RIBONUCLEASE H"/>
    <property type="match status" value="1"/>
</dbReference>
<evidence type="ECO:0000313" key="1">
    <source>
        <dbReference type="EMBL" id="CAI3999623.1"/>
    </source>
</evidence>
<dbReference type="OrthoDB" id="423494at2759"/>
<dbReference type="EMBL" id="CAMXCT030002660">
    <property type="protein sequence ID" value="CAL4786935.1"/>
    <property type="molecule type" value="Genomic_DNA"/>
</dbReference>
<dbReference type="PANTHER" id="PTHR33050">
    <property type="entry name" value="REVERSE TRANSCRIPTASE DOMAIN-CONTAINING PROTEIN"/>
    <property type="match status" value="1"/>
</dbReference>
<name>A0A9P1CZ95_9DINO</name>
<organism evidence="1">
    <name type="scientific">Cladocopium goreaui</name>
    <dbReference type="NCBI Taxonomy" id="2562237"/>
    <lineage>
        <taxon>Eukaryota</taxon>
        <taxon>Sar</taxon>
        <taxon>Alveolata</taxon>
        <taxon>Dinophyceae</taxon>
        <taxon>Suessiales</taxon>
        <taxon>Symbiodiniaceae</taxon>
        <taxon>Cladocopium</taxon>
    </lineage>
</organism>